<feature type="region of interest" description="Disordered" evidence="1">
    <location>
        <begin position="97"/>
        <end position="149"/>
    </location>
</feature>
<dbReference type="AlphaFoldDB" id="A0A5E4NDX6"/>
<dbReference type="EMBL" id="CABPRJ010001931">
    <property type="protein sequence ID" value="VVC41927.1"/>
    <property type="molecule type" value="Genomic_DNA"/>
</dbReference>
<name>A0A5E4NDX6_9HEMI</name>
<sequence length="332" mass="34958">MEIVPSPSGQGVENASDESLFSDWLSSDGGDGLQSRDVRHAAAASDLEPAEFVAVPSVPRQGENGTVVPAHANVPPPSDHDRFSHWTATATAAESAVAGSRAGRAMSTGDCEQNSDYPDVESYHYVSSNSDNGDDENDNDRNDDVDDCGASGLRCLTIDGVADGCGVPAGPAAAVDRSPGVVSRSHTDNRTGDFDSKPSVKIPGWQDGGARVAAMRPNAAGTAAAVAAPLKDEPFRHLWTASSNLLSVKPLSTFDKKQKEKRIHDAYVCKKSKPPAAKSSNLAASRGARSPPGHKSSSYLKRQAERVEIARINDIMAKRLLNVKPAVSSFRG</sequence>
<feature type="compositionally biased region" description="Acidic residues" evidence="1">
    <location>
        <begin position="132"/>
        <end position="147"/>
    </location>
</feature>
<accession>A0A5E4NDX6</accession>
<feature type="region of interest" description="Disordered" evidence="1">
    <location>
        <begin position="1"/>
        <end position="45"/>
    </location>
</feature>
<evidence type="ECO:0000313" key="2">
    <source>
        <dbReference type="EMBL" id="VVC41927.1"/>
    </source>
</evidence>
<keyword evidence="3" id="KW-1185">Reference proteome</keyword>
<reference evidence="2 3" key="1">
    <citation type="submission" date="2019-08" db="EMBL/GenBank/DDBJ databases">
        <authorList>
            <person name="Alioto T."/>
            <person name="Alioto T."/>
            <person name="Gomez Garrido J."/>
        </authorList>
    </citation>
    <scope>NUCLEOTIDE SEQUENCE [LARGE SCALE GENOMIC DNA]</scope>
</reference>
<evidence type="ECO:0000313" key="3">
    <source>
        <dbReference type="Proteomes" id="UP000325440"/>
    </source>
</evidence>
<feature type="region of interest" description="Disordered" evidence="1">
    <location>
        <begin position="266"/>
        <end position="302"/>
    </location>
</feature>
<feature type="compositionally biased region" description="Basic and acidic residues" evidence="1">
    <location>
        <begin position="185"/>
        <end position="198"/>
    </location>
</feature>
<feature type="compositionally biased region" description="Low complexity" evidence="1">
    <location>
        <begin position="274"/>
        <end position="285"/>
    </location>
</feature>
<gene>
    <name evidence="2" type="ORF">CINCED_3A016385</name>
</gene>
<feature type="compositionally biased region" description="Polar residues" evidence="1">
    <location>
        <begin position="7"/>
        <end position="19"/>
    </location>
</feature>
<feature type="region of interest" description="Disordered" evidence="1">
    <location>
        <begin position="58"/>
        <end position="81"/>
    </location>
</feature>
<organism evidence="2 3">
    <name type="scientific">Cinara cedri</name>
    <dbReference type="NCBI Taxonomy" id="506608"/>
    <lineage>
        <taxon>Eukaryota</taxon>
        <taxon>Metazoa</taxon>
        <taxon>Ecdysozoa</taxon>
        <taxon>Arthropoda</taxon>
        <taxon>Hexapoda</taxon>
        <taxon>Insecta</taxon>
        <taxon>Pterygota</taxon>
        <taxon>Neoptera</taxon>
        <taxon>Paraneoptera</taxon>
        <taxon>Hemiptera</taxon>
        <taxon>Sternorrhyncha</taxon>
        <taxon>Aphidomorpha</taxon>
        <taxon>Aphidoidea</taxon>
        <taxon>Aphididae</taxon>
        <taxon>Lachninae</taxon>
        <taxon>Cinara</taxon>
    </lineage>
</organism>
<evidence type="ECO:0000256" key="1">
    <source>
        <dbReference type="SAM" id="MobiDB-lite"/>
    </source>
</evidence>
<proteinExistence type="predicted"/>
<dbReference type="Proteomes" id="UP000325440">
    <property type="component" value="Unassembled WGS sequence"/>
</dbReference>
<feature type="region of interest" description="Disordered" evidence="1">
    <location>
        <begin position="171"/>
        <end position="205"/>
    </location>
</feature>
<protein>
    <submittedName>
        <fullName evidence="2">Uncharacterized protein</fullName>
    </submittedName>
</protein>